<dbReference type="Gene3D" id="3.40.50.1460">
    <property type="match status" value="1"/>
</dbReference>
<dbReference type="SUPFAM" id="SSF52129">
    <property type="entry name" value="Caspase-like"/>
    <property type="match status" value="1"/>
</dbReference>
<evidence type="ECO:0000256" key="1">
    <source>
        <dbReference type="SAM" id="MobiDB-lite"/>
    </source>
</evidence>
<dbReference type="RefSeq" id="WP_369186100.1">
    <property type="nucleotide sequence ID" value="NZ_CP163431.1"/>
</dbReference>
<dbReference type="InterPro" id="IPR029030">
    <property type="entry name" value="Caspase-like_dom_sf"/>
</dbReference>
<name>A0AB39LWV8_9ACTN</name>
<protein>
    <submittedName>
        <fullName evidence="3">Caspase family protein</fullName>
    </submittedName>
</protein>
<feature type="region of interest" description="Disordered" evidence="1">
    <location>
        <begin position="836"/>
        <end position="875"/>
    </location>
</feature>
<gene>
    <name evidence="3" type="ORF">AB5J58_00160</name>
</gene>
<dbReference type="NCBIfam" id="NF047832">
    <property type="entry name" value="caspase_w_EACC1"/>
    <property type="match status" value="1"/>
</dbReference>
<sequence length="875" mass="94950">MELADPSGSYAVLIGSSTFASDKLEDLPAVKNNISALGELLEDSTVWGLPRGHCIRVTDPASAAEVLDVIHDTARRTEDTLLIYYAGHGLTHPDIDGLLLTLPSSDPDRPYTTVNFDEIRREILNAGRNVNKVVILDCCYSGQAITGGMSGPVEMAEQARIAGSYLLTASAATRLAQAPLGEPYTAFTGELVHLLNGGTPDGGDVLEVGKIYEYLHSELRAKGRPLPQQRLSNAGRTLAFARNRYSVRLQGRTTARETPEDRIPERLRAALRNQPRAIIAHATRLREGEDSADTALADELLSLAAQLRPAQEVAALVWLLRGGTRTQDADIVLLAASGRRAQDIVELVDALHATDNSEDVDQLLGARAECAGDEVAAVVKALRSAQRVTETEWLMNAAIDRLRTTEQILDLAGALWSAEMGADADRVLKAATTSSLEETARLADALLVMGQKEKAFELYRQSAAVVSRRPTADIVRVLQAMDQADHPQAADELLRETVRATTTPPQVQDFCEVLWSMGMESRAQSVLRWSATGLTTADTIALGDSLRAAGHESAVLYLLRQAASLGPIERISEFIDALREAGRPVDGNRLLTDVADRPIADVAELWCWLEQHGRTRDRDRLLNATAARSPGDRAALLQALHARGHAHDDLLTPIALAPTEELLSSLQTLREHHHHHAAAGLLRHLARVDATTAAQRLADFEAVPDDGASMEALILRIYLRQGRGDDSTLSLDQKDKEAIRAHVTGHPLQQRVDAMSALCAAGLDAYVEPALHGDTSLMRTRPMLECLTALHQASLTGCAHALIRDTARWKTAESFRALIRTLDDADLGAYAEYARTLSKGQEPVPTTEPPPPARPSAPPSTPLKASRWNPFRAQP</sequence>
<accession>A0AB39LWV8</accession>
<dbReference type="GO" id="GO:0004197">
    <property type="term" value="F:cysteine-type endopeptidase activity"/>
    <property type="evidence" value="ECO:0007669"/>
    <property type="project" value="InterPro"/>
</dbReference>
<proteinExistence type="predicted"/>
<dbReference type="GO" id="GO:0006508">
    <property type="term" value="P:proteolysis"/>
    <property type="evidence" value="ECO:0007669"/>
    <property type="project" value="InterPro"/>
</dbReference>
<feature type="compositionally biased region" description="Pro residues" evidence="1">
    <location>
        <begin position="846"/>
        <end position="861"/>
    </location>
</feature>
<evidence type="ECO:0000259" key="2">
    <source>
        <dbReference type="Pfam" id="PF00656"/>
    </source>
</evidence>
<evidence type="ECO:0000313" key="3">
    <source>
        <dbReference type="EMBL" id="XDP98710.1"/>
    </source>
</evidence>
<feature type="domain" description="Peptidase C14 caspase" evidence="2">
    <location>
        <begin position="10"/>
        <end position="199"/>
    </location>
</feature>
<dbReference type="AlphaFoldDB" id="A0AB39LWV8"/>
<dbReference type="InterPro" id="IPR011600">
    <property type="entry name" value="Pept_C14_caspase"/>
</dbReference>
<organism evidence="3">
    <name type="scientific">Streptomyces sp. R08</name>
    <dbReference type="NCBI Taxonomy" id="3238624"/>
    <lineage>
        <taxon>Bacteria</taxon>
        <taxon>Bacillati</taxon>
        <taxon>Actinomycetota</taxon>
        <taxon>Actinomycetes</taxon>
        <taxon>Kitasatosporales</taxon>
        <taxon>Streptomycetaceae</taxon>
        <taxon>Streptomyces</taxon>
    </lineage>
</organism>
<dbReference type="Pfam" id="PF00656">
    <property type="entry name" value="Peptidase_C14"/>
    <property type="match status" value="1"/>
</dbReference>
<reference evidence="3" key="1">
    <citation type="submission" date="2024-07" db="EMBL/GenBank/DDBJ databases">
        <authorList>
            <person name="Yu S.T."/>
        </authorList>
    </citation>
    <scope>NUCLEOTIDE SEQUENCE</scope>
    <source>
        <strain evidence="3">R08</strain>
    </source>
</reference>
<dbReference type="EMBL" id="CP163431">
    <property type="protein sequence ID" value="XDP98710.1"/>
    <property type="molecule type" value="Genomic_DNA"/>
</dbReference>